<feature type="compositionally biased region" description="Polar residues" evidence="1">
    <location>
        <begin position="84"/>
        <end position="105"/>
    </location>
</feature>
<sequence length="318" mass="33382">FGGDASKGSKKSNNRSVEALARTVGAKATSFADCTFLPTLRSSVPGASIECTVSDVQSVQAPISWTASCLTSTPGPATLIDGRNSMSPITKSTQRMPKSMQESIMTPRSRKPVMLLALANANEQQQLSTTCASFSSLKEEDEEMDLEPAVGVATLNGGSNVATPLRFDRNLKQLANDTGLPPIGNEVGLPPISTHFPAKGNIGSSSVVVHGGGGGGGCDVAEGDQASSSLASPFRHYLLSRGLMPAESPADLSFASQSDDFESSAEILDQLSESKMSESLLYCMDGNEPREDPKSKRAAAPLQRLPERVDSDLDETAL</sequence>
<feature type="region of interest" description="Disordered" evidence="1">
    <location>
        <begin position="78"/>
        <end position="105"/>
    </location>
</feature>
<feature type="region of interest" description="Disordered" evidence="1">
    <location>
        <begin position="279"/>
        <end position="318"/>
    </location>
</feature>
<evidence type="ECO:0000313" key="2">
    <source>
        <dbReference type="EnsemblMetazoa" id="AMAM002292-PA"/>
    </source>
</evidence>
<protein>
    <submittedName>
        <fullName evidence="2">Uncharacterized protein</fullName>
    </submittedName>
</protein>
<accession>A0A182S9D7</accession>
<evidence type="ECO:0000256" key="1">
    <source>
        <dbReference type="SAM" id="MobiDB-lite"/>
    </source>
</evidence>
<dbReference type="VEuPathDB" id="VectorBase:AMAM002292"/>
<keyword evidence="3" id="KW-1185">Reference proteome</keyword>
<dbReference type="AlphaFoldDB" id="A0A182S9D7"/>
<proteinExistence type="predicted"/>
<dbReference type="EnsemblMetazoa" id="AMAM002292-RA">
    <property type="protein sequence ID" value="AMAM002292-PA"/>
    <property type="gene ID" value="AMAM002292"/>
</dbReference>
<dbReference type="Proteomes" id="UP000075901">
    <property type="component" value="Unassembled WGS sequence"/>
</dbReference>
<reference evidence="2" key="2">
    <citation type="submission" date="2020-05" db="UniProtKB">
        <authorList>
            <consortium name="EnsemblMetazoa"/>
        </authorList>
    </citation>
    <scope>IDENTIFICATION</scope>
    <source>
        <strain evidence="2">maculatus3</strain>
    </source>
</reference>
<reference evidence="3" key="1">
    <citation type="submission" date="2013-09" db="EMBL/GenBank/DDBJ databases">
        <title>The Genome Sequence of Anopheles maculatus species B.</title>
        <authorList>
            <consortium name="The Broad Institute Genomics Platform"/>
            <person name="Neafsey D.E."/>
            <person name="Besansky N."/>
            <person name="Howell P."/>
            <person name="Walton C."/>
            <person name="Young S.K."/>
            <person name="Zeng Q."/>
            <person name="Gargeya S."/>
            <person name="Fitzgerald M."/>
            <person name="Haas B."/>
            <person name="Abouelleil A."/>
            <person name="Allen A.W."/>
            <person name="Alvarado L."/>
            <person name="Arachchi H.M."/>
            <person name="Berlin A.M."/>
            <person name="Chapman S.B."/>
            <person name="Gainer-Dewar J."/>
            <person name="Goldberg J."/>
            <person name="Griggs A."/>
            <person name="Gujja S."/>
            <person name="Hansen M."/>
            <person name="Howarth C."/>
            <person name="Imamovic A."/>
            <person name="Ireland A."/>
            <person name="Larimer J."/>
            <person name="McCowan C."/>
            <person name="Murphy C."/>
            <person name="Pearson M."/>
            <person name="Poon T.W."/>
            <person name="Priest M."/>
            <person name="Roberts A."/>
            <person name="Saif S."/>
            <person name="Shea T."/>
            <person name="Sisk P."/>
            <person name="Sykes S."/>
            <person name="Wortman J."/>
            <person name="Nusbaum C."/>
            <person name="Birren B."/>
        </authorList>
    </citation>
    <scope>NUCLEOTIDE SEQUENCE [LARGE SCALE GENOMIC DNA]</scope>
    <source>
        <strain evidence="3">maculatus3</strain>
    </source>
</reference>
<name>A0A182S9D7_9DIPT</name>
<organism evidence="2 3">
    <name type="scientific">Anopheles maculatus</name>
    <dbReference type="NCBI Taxonomy" id="74869"/>
    <lineage>
        <taxon>Eukaryota</taxon>
        <taxon>Metazoa</taxon>
        <taxon>Ecdysozoa</taxon>
        <taxon>Arthropoda</taxon>
        <taxon>Hexapoda</taxon>
        <taxon>Insecta</taxon>
        <taxon>Pterygota</taxon>
        <taxon>Neoptera</taxon>
        <taxon>Endopterygota</taxon>
        <taxon>Diptera</taxon>
        <taxon>Nematocera</taxon>
        <taxon>Culicoidea</taxon>
        <taxon>Culicidae</taxon>
        <taxon>Anophelinae</taxon>
        <taxon>Anopheles</taxon>
        <taxon>Anopheles maculatus group</taxon>
    </lineage>
</organism>
<evidence type="ECO:0000313" key="3">
    <source>
        <dbReference type="Proteomes" id="UP000075901"/>
    </source>
</evidence>